<dbReference type="InterPro" id="IPR012020">
    <property type="entry name" value="ABHD4"/>
</dbReference>
<evidence type="ECO:0000313" key="4">
    <source>
        <dbReference type="EMBL" id="TQM99389.1"/>
    </source>
</evidence>
<comment type="similarity">
    <text evidence="1">Belongs to the AB hydrolase superfamily. AB hydrolase 4 family.</text>
</comment>
<dbReference type="InterPro" id="IPR000073">
    <property type="entry name" value="AB_hydrolase_1"/>
</dbReference>
<dbReference type="AlphaFoldDB" id="A0A543KWD3"/>
<sequence>MKYVAPWWLPGGQMQTIWPAVFSRRTHGPAPAFRRERWTTPDADFIDVDFLAGGEDCPPAAHSAEIPMLVVFHGLEGSSRSHYCQAFAEVAQERGWACALPHFRGCSGELNHAPRAYHSGDYEEIAWILAQLRARHPGPVIAAGVSLGGNALLRWAAEAGSDASSHVKAVAAICSPLDLAAGGHAIGRGFNRQIYTRMFLRTMVPKALRKWEQHPGLFDRDALLAARDLYAFDNVFTAPVHGFRNTEDYWHRASSKPLLSHIRVPALVVNALNDPFVPASSLPRAGEVGPCVTLWQPRHGGHVGFAQGPWPGHVRAMPDAVSAWLTAQLPG</sequence>
<evidence type="ECO:0000313" key="5">
    <source>
        <dbReference type="Proteomes" id="UP000316993"/>
    </source>
</evidence>
<dbReference type="RefSeq" id="WP_142085467.1">
    <property type="nucleotide sequence ID" value="NZ_VFPV01000004.1"/>
</dbReference>
<gene>
    <name evidence="4" type="ORF">BDD18_4043</name>
</gene>
<dbReference type="GO" id="GO:0047372">
    <property type="term" value="F:monoacylglycerol lipase activity"/>
    <property type="evidence" value="ECO:0007669"/>
    <property type="project" value="TreeGrafter"/>
</dbReference>
<feature type="active site" description="Charge relay system" evidence="2">
    <location>
        <position position="146"/>
    </location>
</feature>
<dbReference type="PANTHER" id="PTHR10794:SF94">
    <property type="entry name" value="ESTERASE YHET-RELATED"/>
    <property type="match status" value="1"/>
</dbReference>
<feature type="domain" description="AB hydrolase-1" evidence="3">
    <location>
        <begin position="67"/>
        <end position="309"/>
    </location>
</feature>
<dbReference type="Pfam" id="PF00561">
    <property type="entry name" value="Abhydrolase_1"/>
    <property type="match status" value="1"/>
</dbReference>
<dbReference type="PIRSF" id="PIRSF005211">
    <property type="entry name" value="Ab_hydro_YheT"/>
    <property type="match status" value="1"/>
</dbReference>
<evidence type="ECO:0000256" key="1">
    <source>
        <dbReference type="ARBA" id="ARBA00010884"/>
    </source>
</evidence>
<dbReference type="PANTHER" id="PTHR10794">
    <property type="entry name" value="ABHYDROLASE DOMAIN-CONTAINING PROTEIN"/>
    <property type="match status" value="1"/>
</dbReference>
<evidence type="ECO:0000256" key="2">
    <source>
        <dbReference type="PIRSR" id="PIRSR005211-1"/>
    </source>
</evidence>
<dbReference type="EMBL" id="VFPV01000004">
    <property type="protein sequence ID" value="TQM99389.1"/>
    <property type="molecule type" value="Genomic_DNA"/>
</dbReference>
<evidence type="ECO:0000259" key="3">
    <source>
        <dbReference type="Pfam" id="PF00561"/>
    </source>
</evidence>
<feature type="active site" description="Charge relay system" evidence="2">
    <location>
        <position position="302"/>
    </location>
</feature>
<dbReference type="SUPFAM" id="SSF53474">
    <property type="entry name" value="alpha/beta-Hydrolases"/>
    <property type="match status" value="1"/>
</dbReference>
<dbReference type="InterPro" id="IPR029058">
    <property type="entry name" value="AB_hydrolase_fold"/>
</dbReference>
<dbReference type="InterPro" id="IPR050960">
    <property type="entry name" value="AB_hydrolase_4_sf"/>
</dbReference>
<reference evidence="4 5" key="1">
    <citation type="submission" date="2019-06" db="EMBL/GenBank/DDBJ databases">
        <title>Genomic Encyclopedia of Archaeal and Bacterial Type Strains, Phase II (KMG-II): from individual species to whole genera.</title>
        <authorList>
            <person name="Goeker M."/>
        </authorList>
    </citation>
    <scope>NUCLEOTIDE SEQUENCE [LARGE SCALE GENOMIC DNA]</scope>
    <source>
        <strain evidence="4 5">DSM 7270</strain>
    </source>
</reference>
<accession>A0A543KWD3</accession>
<organism evidence="4 5">
    <name type="scientific">Acidovorax temperans</name>
    <dbReference type="NCBI Taxonomy" id="80878"/>
    <lineage>
        <taxon>Bacteria</taxon>
        <taxon>Pseudomonadati</taxon>
        <taxon>Pseudomonadota</taxon>
        <taxon>Betaproteobacteria</taxon>
        <taxon>Burkholderiales</taxon>
        <taxon>Comamonadaceae</taxon>
        <taxon>Acidovorax</taxon>
    </lineage>
</organism>
<dbReference type="Proteomes" id="UP000316993">
    <property type="component" value="Unassembled WGS sequence"/>
</dbReference>
<dbReference type="Gene3D" id="3.40.50.1820">
    <property type="entry name" value="alpha/beta hydrolase"/>
    <property type="match status" value="1"/>
</dbReference>
<protein>
    <recommendedName>
        <fullName evidence="3">AB hydrolase-1 domain-containing protein</fullName>
    </recommendedName>
</protein>
<comment type="caution">
    <text evidence="4">The sequence shown here is derived from an EMBL/GenBank/DDBJ whole genome shotgun (WGS) entry which is preliminary data.</text>
</comment>
<feature type="active site" description="Charge relay system" evidence="2">
    <location>
        <position position="274"/>
    </location>
</feature>
<proteinExistence type="inferred from homology"/>
<name>A0A543KWD3_9BURK</name>
<dbReference type="GO" id="GO:0034338">
    <property type="term" value="F:short-chain carboxylesterase activity"/>
    <property type="evidence" value="ECO:0007669"/>
    <property type="project" value="TreeGrafter"/>
</dbReference>